<dbReference type="AlphaFoldDB" id="A0A225VIP4"/>
<reference evidence="2" key="1">
    <citation type="submission" date="2017-03" db="EMBL/GenBank/DDBJ databases">
        <title>Phytopthora megakarya and P. palmivora, two closely related causual agents of cacao black pod achieved similar genome size and gene model numbers by different mechanisms.</title>
        <authorList>
            <person name="Ali S."/>
            <person name="Shao J."/>
            <person name="Larry D.J."/>
            <person name="Kronmiller B."/>
            <person name="Shen D."/>
            <person name="Strem M.D."/>
            <person name="Melnick R.L."/>
            <person name="Guiltinan M.J."/>
            <person name="Tyler B.M."/>
            <person name="Meinhardt L.W."/>
            <person name="Bailey B.A."/>
        </authorList>
    </citation>
    <scope>NUCLEOTIDE SEQUENCE [LARGE SCALE GENOMIC DNA]</scope>
    <source>
        <strain evidence="2">zdho120</strain>
    </source>
</reference>
<dbReference type="Proteomes" id="UP000198211">
    <property type="component" value="Unassembled WGS sequence"/>
</dbReference>
<protein>
    <submittedName>
        <fullName evidence="1">Uncharacterized protein</fullName>
    </submittedName>
</protein>
<gene>
    <name evidence="1" type="ORF">PHMEG_00022455</name>
</gene>
<proteinExistence type="predicted"/>
<evidence type="ECO:0000313" key="2">
    <source>
        <dbReference type="Proteomes" id="UP000198211"/>
    </source>
</evidence>
<sequence>MEAAATMQHVHPNTVFHYGKAHLELGQGLYQYHQQKPLPHLDEAQAAFTQAHRVVISITLVCPIIHDFGLT</sequence>
<comment type="caution">
    <text evidence="1">The sequence shown here is derived from an EMBL/GenBank/DDBJ whole genome shotgun (WGS) entry which is preliminary data.</text>
</comment>
<name>A0A225VIP4_9STRA</name>
<keyword evidence="2" id="KW-1185">Reference proteome</keyword>
<dbReference type="EMBL" id="NBNE01004420">
    <property type="protein sequence ID" value="OWZ05456.1"/>
    <property type="molecule type" value="Genomic_DNA"/>
</dbReference>
<accession>A0A225VIP4</accession>
<organism evidence="1 2">
    <name type="scientific">Phytophthora megakarya</name>
    <dbReference type="NCBI Taxonomy" id="4795"/>
    <lineage>
        <taxon>Eukaryota</taxon>
        <taxon>Sar</taxon>
        <taxon>Stramenopiles</taxon>
        <taxon>Oomycota</taxon>
        <taxon>Peronosporomycetes</taxon>
        <taxon>Peronosporales</taxon>
        <taxon>Peronosporaceae</taxon>
        <taxon>Phytophthora</taxon>
    </lineage>
</organism>
<evidence type="ECO:0000313" key="1">
    <source>
        <dbReference type="EMBL" id="OWZ05456.1"/>
    </source>
</evidence>